<accession>A0ABV6R9H6</accession>
<dbReference type="RefSeq" id="WP_376979372.1">
    <property type="nucleotide sequence ID" value="NZ_JBHLSV010000006.1"/>
</dbReference>
<reference evidence="1 2" key="1">
    <citation type="submission" date="2024-09" db="EMBL/GenBank/DDBJ databases">
        <authorList>
            <person name="Sun Q."/>
            <person name="Mori K."/>
        </authorList>
    </citation>
    <scope>NUCLEOTIDE SEQUENCE [LARGE SCALE GENOMIC DNA]</scope>
    <source>
        <strain evidence="1 2">CICC 10874</strain>
    </source>
</reference>
<comment type="caution">
    <text evidence="1">The sequence shown here is derived from an EMBL/GenBank/DDBJ whole genome shotgun (WGS) entry which is preliminary data.</text>
</comment>
<gene>
    <name evidence="1" type="ORF">ACFFF6_06705</name>
</gene>
<protein>
    <submittedName>
        <fullName evidence="1">Uncharacterized protein</fullName>
    </submittedName>
</protein>
<keyword evidence="2" id="KW-1185">Reference proteome</keyword>
<name>A0ABV6R9H6_9MICO</name>
<evidence type="ECO:0000313" key="2">
    <source>
        <dbReference type="Proteomes" id="UP001589793"/>
    </source>
</evidence>
<evidence type="ECO:0000313" key="1">
    <source>
        <dbReference type="EMBL" id="MFC0673640.1"/>
    </source>
</evidence>
<organism evidence="1 2">
    <name type="scientific">Brachybacterium hainanense</name>
    <dbReference type="NCBI Taxonomy" id="1541174"/>
    <lineage>
        <taxon>Bacteria</taxon>
        <taxon>Bacillati</taxon>
        <taxon>Actinomycetota</taxon>
        <taxon>Actinomycetes</taxon>
        <taxon>Micrococcales</taxon>
        <taxon>Dermabacteraceae</taxon>
        <taxon>Brachybacterium</taxon>
    </lineage>
</organism>
<dbReference type="Proteomes" id="UP001589793">
    <property type="component" value="Unassembled WGS sequence"/>
</dbReference>
<sequence length="97" mass="10125">MSSFAIGLVLVLLVTVFTVLGGVLSHRLAARIDGGAAGLRSGRVARELVPDATAPVARLHRPAAAPGADAEQEALRRVTVLESEAEALRELTFVGLR</sequence>
<proteinExistence type="predicted"/>
<dbReference type="EMBL" id="JBHLSV010000006">
    <property type="protein sequence ID" value="MFC0673640.1"/>
    <property type="molecule type" value="Genomic_DNA"/>
</dbReference>